<proteinExistence type="predicted"/>
<dbReference type="EMBL" id="KN833826">
    <property type="protein sequence ID" value="KIK17497.1"/>
    <property type="molecule type" value="Genomic_DNA"/>
</dbReference>
<dbReference type="AlphaFoldDB" id="A0A0C9Z508"/>
<dbReference type="HOGENOM" id="CLU_3051226_0_0_1"/>
<protein>
    <submittedName>
        <fullName evidence="1">Uncharacterized protein</fullName>
    </submittedName>
</protein>
<name>A0A0C9Z508_9AGAM</name>
<reference evidence="1 2" key="1">
    <citation type="submission" date="2014-04" db="EMBL/GenBank/DDBJ databases">
        <authorList>
            <consortium name="DOE Joint Genome Institute"/>
            <person name="Kuo A."/>
            <person name="Kohler A."/>
            <person name="Costa M.D."/>
            <person name="Nagy L.G."/>
            <person name="Floudas D."/>
            <person name="Copeland A."/>
            <person name="Barry K.W."/>
            <person name="Cichocki N."/>
            <person name="Veneault-Fourrey C."/>
            <person name="LaButti K."/>
            <person name="Lindquist E.A."/>
            <person name="Lipzen A."/>
            <person name="Lundell T."/>
            <person name="Morin E."/>
            <person name="Murat C."/>
            <person name="Sun H."/>
            <person name="Tunlid A."/>
            <person name="Henrissat B."/>
            <person name="Grigoriev I.V."/>
            <person name="Hibbett D.S."/>
            <person name="Martin F."/>
            <person name="Nordberg H.P."/>
            <person name="Cantor M.N."/>
            <person name="Hua S.X."/>
        </authorList>
    </citation>
    <scope>NUCLEOTIDE SEQUENCE [LARGE SCALE GENOMIC DNA]</scope>
    <source>
        <strain evidence="1 2">441</strain>
    </source>
</reference>
<accession>A0A0C9Z508</accession>
<organism evidence="1 2">
    <name type="scientific">Pisolithus microcarpus 441</name>
    <dbReference type="NCBI Taxonomy" id="765257"/>
    <lineage>
        <taxon>Eukaryota</taxon>
        <taxon>Fungi</taxon>
        <taxon>Dikarya</taxon>
        <taxon>Basidiomycota</taxon>
        <taxon>Agaricomycotina</taxon>
        <taxon>Agaricomycetes</taxon>
        <taxon>Agaricomycetidae</taxon>
        <taxon>Boletales</taxon>
        <taxon>Sclerodermatineae</taxon>
        <taxon>Pisolithaceae</taxon>
        <taxon>Pisolithus</taxon>
    </lineage>
</organism>
<keyword evidence="2" id="KW-1185">Reference proteome</keyword>
<gene>
    <name evidence="1" type="ORF">PISMIDRAFT_685260</name>
</gene>
<sequence>MTNDMITVAVPAMPRGGKKRRGLSYFECQSSLSVCSTCEDKLIFSYCRTGTAAW</sequence>
<evidence type="ECO:0000313" key="2">
    <source>
        <dbReference type="Proteomes" id="UP000054018"/>
    </source>
</evidence>
<reference evidence="2" key="2">
    <citation type="submission" date="2015-01" db="EMBL/GenBank/DDBJ databases">
        <title>Evolutionary Origins and Diversification of the Mycorrhizal Mutualists.</title>
        <authorList>
            <consortium name="DOE Joint Genome Institute"/>
            <consortium name="Mycorrhizal Genomics Consortium"/>
            <person name="Kohler A."/>
            <person name="Kuo A."/>
            <person name="Nagy L.G."/>
            <person name="Floudas D."/>
            <person name="Copeland A."/>
            <person name="Barry K.W."/>
            <person name="Cichocki N."/>
            <person name="Veneault-Fourrey C."/>
            <person name="LaButti K."/>
            <person name="Lindquist E.A."/>
            <person name="Lipzen A."/>
            <person name="Lundell T."/>
            <person name="Morin E."/>
            <person name="Murat C."/>
            <person name="Riley R."/>
            <person name="Ohm R."/>
            <person name="Sun H."/>
            <person name="Tunlid A."/>
            <person name="Henrissat B."/>
            <person name="Grigoriev I.V."/>
            <person name="Hibbett D.S."/>
            <person name="Martin F."/>
        </authorList>
    </citation>
    <scope>NUCLEOTIDE SEQUENCE [LARGE SCALE GENOMIC DNA]</scope>
    <source>
        <strain evidence="2">441</strain>
    </source>
</reference>
<evidence type="ECO:0000313" key="1">
    <source>
        <dbReference type="EMBL" id="KIK17497.1"/>
    </source>
</evidence>
<dbReference type="Proteomes" id="UP000054018">
    <property type="component" value="Unassembled WGS sequence"/>
</dbReference>